<organism evidence="1 2">
    <name type="scientific">Roseicitreum antarcticum</name>
    <dbReference type="NCBI Taxonomy" id="564137"/>
    <lineage>
        <taxon>Bacteria</taxon>
        <taxon>Pseudomonadati</taxon>
        <taxon>Pseudomonadota</taxon>
        <taxon>Alphaproteobacteria</taxon>
        <taxon>Rhodobacterales</taxon>
        <taxon>Paracoccaceae</taxon>
        <taxon>Roseicitreum</taxon>
    </lineage>
</organism>
<dbReference type="EMBL" id="FNOM01000018">
    <property type="protein sequence ID" value="SDX73996.1"/>
    <property type="molecule type" value="Genomic_DNA"/>
</dbReference>
<dbReference type="Proteomes" id="UP000198539">
    <property type="component" value="Unassembled WGS sequence"/>
</dbReference>
<reference evidence="1 2" key="1">
    <citation type="submission" date="2016-10" db="EMBL/GenBank/DDBJ databases">
        <authorList>
            <person name="de Groot N.N."/>
        </authorList>
    </citation>
    <scope>NUCLEOTIDE SEQUENCE [LARGE SCALE GENOMIC DNA]</scope>
    <source>
        <strain evidence="1 2">CGMCC 1.8894</strain>
    </source>
</reference>
<protein>
    <submittedName>
        <fullName evidence="1">Uncharacterized protein</fullName>
    </submittedName>
</protein>
<evidence type="ECO:0000313" key="2">
    <source>
        <dbReference type="Proteomes" id="UP000198539"/>
    </source>
</evidence>
<gene>
    <name evidence="1" type="ORF">SAMN04488238_11819</name>
</gene>
<sequence>MLKAENFKGEIPRITPRLLPQGFAEVALNAKLKDGNIAALNATVTANTFASTAQSFTFHNAVWRSWNTVVNAVPGPVAQDRLYVTGDLQPRVIVGGETRNLALPGPADAPTATLVGTLDPEVFETIAFVVTFVTDQQEESPPSPISDTLDWTPGLGVTVSNFSPPPAGRGVTHRRIYRSQTSAMGITDLYFVAEQPIAGNSFTYNDTSHPLGEVLPSNDYDAPPSDMAGIIAMPNGMMAAFSGKEVLFCEPFIPHAWPVRYRLKVDYEVVGLSAFGSTLAILTTGQPYLAQGTAPENMVMERVEMNYPCVSARGIVDLGYSAVYPSTEGLIMLSTSGAQVVSRKIWTRDQWAALNPATFIAGQYDGAYVVSHEPVSGTRKIVVIDMSGDQPFITRADIQAAAMHYDISRGDLYILDGVSGGTEVRKWDAGAPMQYRWRSGLMRQGGAVGYGAAETQTMFEAGRTVTTRVFADAAQIRETSDADTPFRLPSGLAERWQFECEGTATVTAYRMAGDISALSGG</sequence>
<proteinExistence type="predicted"/>
<name>A0A1H3E5M1_9RHOB</name>
<dbReference type="AlphaFoldDB" id="A0A1H3E5M1"/>
<dbReference type="STRING" id="564137.SAMN04488238_11819"/>
<dbReference type="OrthoDB" id="8871616at2"/>
<dbReference type="RefSeq" id="WP_092892188.1">
    <property type="nucleotide sequence ID" value="NZ_CP061502.1"/>
</dbReference>
<keyword evidence="2" id="KW-1185">Reference proteome</keyword>
<accession>A0A1H3E5M1</accession>
<evidence type="ECO:0000313" key="1">
    <source>
        <dbReference type="EMBL" id="SDX73996.1"/>
    </source>
</evidence>